<evidence type="ECO:0000259" key="8">
    <source>
        <dbReference type="PROSITE" id="PS50113"/>
    </source>
</evidence>
<dbReference type="SMART" id="SM00387">
    <property type="entry name" value="HATPase_c"/>
    <property type="match status" value="1"/>
</dbReference>
<dbReference type="InterPro" id="IPR036890">
    <property type="entry name" value="HATPase_C_sf"/>
</dbReference>
<feature type="domain" description="PAC" evidence="8">
    <location>
        <begin position="103"/>
        <end position="155"/>
    </location>
</feature>
<dbReference type="PROSITE" id="PS50109">
    <property type="entry name" value="HIS_KIN"/>
    <property type="match status" value="1"/>
</dbReference>
<dbReference type="Gene3D" id="3.30.450.20">
    <property type="entry name" value="PAS domain"/>
    <property type="match status" value="1"/>
</dbReference>
<keyword evidence="4" id="KW-0808">Transferase</keyword>
<dbReference type="PANTHER" id="PTHR43547">
    <property type="entry name" value="TWO-COMPONENT HISTIDINE KINASE"/>
    <property type="match status" value="1"/>
</dbReference>
<dbReference type="AlphaFoldDB" id="A0A5Q2FBH2"/>
<dbReference type="SMART" id="SM00086">
    <property type="entry name" value="PAC"/>
    <property type="match status" value="1"/>
</dbReference>
<evidence type="ECO:0000256" key="2">
    <source>
        <dbReference type="ARBA" id="ARBA00012438"/>
    </source>
</evidence>
<dbReference type="InterPro" id="IPR000700">
    <property type="entry name" value="PAS-assoc_C"/>
</dbReference>
<dbReference type="InterPro" id="IPR035965">
    <property type="entry name" value="PAS-like_dom_sf"/>
</dbReference>
<dbReference type="InterPro" id="IPR001610">
    <property type="entry name" value="PAC"/>
</dbReference>
<keyword evidence="10" id="KW-1185">Reference proteome</keyword>
<evidence type="ECO:0000256" key="3">
    <source>
        <dbReference type="ARBA" id="ARBA00022553"/>
    </source>
</evidence>
<dbReference type="InterPro" id="IPR000014">
    <property type="entry name" value="PAS"/>
</dbReference>
<feature type="compositionally biased region" description="Basic residues" evidence="6">
    <location>
        <begin position="7"/>
        <end position="23"/>
    </location>
</feature>
<dbReference type="InterPro" id="IPR004358">
    <property type="entry name" value="Sig_transdc_His_kin-like_C"/>
</dbReference>
<evidence type="ECO:0000256" key="4">
    <source>
        <dbReference type="ARBA" id="ARBA00022777"/>
    </source>
</evidence>
<organism evidence="9 10">
    <name type="scientific">Raineyella fluvialis</name>
    <dbReference type="NCBI Taxonomy" id="2662261"/>
    <lineage>
        <taxon>Bacteria</taxon>
        <taxon>Bacillati</taxon>
        <taxon>Actinomycetota</taxon>
        <taxon>Actinomycetes</taxon>
        <taxon>Propionibacteriales</taxon>
        <taxon>Propionibacteriaceae</taxon>
        <taxon>Raineyella</taxon>
    </lineage>
</organism>
<evidence type="ECO:0000256" key="6">
    <source>
        <dbReference type="SAM" id="MobiDB-lite"/>
    </source>
</evidence>
<keyword evidence="3" id="KW-0597">Phosphoprotein</keyword>
<dbReference type="Proteomes" id="UP000386847">
    <property type="component" value="Chromosome"/>
</dbReference>
<protein>
    <recommendedName>
        <fullName evidence="2">histidine kinase</fullName>
        <ecNumber evidence="2">2.7.13.3</ecNumber>
    </recommendedName>
</protein>
<dbReference type="InterPro" id="IPR013655">
    <property type="entry name" value="PAS_fold_3"/>
</dbReference>
<name>A0A5Q2FBH2_9ACTN</name>
<dbReference type="Pfam" id="PF08447">
    <property type="entry name" value="PAS_3"/>
    <property type="match status" value="1"/>
</dbReference>
<dbReference type="SUPFAM" id="SSF55874">
    <property type="entry name" value="ATPase domain of HSP90 chaperone/DNA topoisomerase II/histidine kinase"/>
    <property type="match status" value="1"/>
</dbReference>
<evidence type="ECO:0000256" key="1">
    <source>
        <dbReference type="ARBA" id="ARBA00000085"/>
    </source>
</evidence>
<evidence type="ECO:0000259" key="7">
    <source>
        <dbReference type="PROSITE" id="PS50109"/>
    </source>
</evidence>
<evidence type="ECO:0000256" key="5">
    <source>
        <dbReference type="ARBA" id="ARBA00023012"/>
    </source>
</evidence>
<dbReference type="SUPFAM" id="SSF55785">
    <property type="entry name" value="PYP-like sensor domain (PAS domain)"/>
    <property type="match status" value="1"/>
</dbReference>
<dbReference type="PRINTS" id="PR00344">
    <property type="entry name" value="BCTRLSENSOR"/>
</dbReference>
<evidence type="ECO:0000313" key="9">
    <source>
        <dbReference type="EMBL" id="QGF23077.1"/>
    </source>
</evidence>
<dbReference type="EMBL" id="CP045725">
    <property type="protein sequence ID" value="QGF23077.1"/>
    <property type="molecule type" value="Genomic_DNA"/>
</dbReference>
<dbReference type="Pfam" id="PF02518">
    <property type="entry name" value="HATPase_c"/>
    <property type="match status" value="1"/>
</dbReference>
<reference evidence="9 10" key="1">
    <citation type="submission" date="2019-10" db="EMBL/GenBank/DDBJ databases">
        <title>Genomic analysis of Raineyella sp. CBA3103.</title>
        <authorList>
            <person name="Roh S.W."/>
        </authorList>
    </citation>
    <scope>NUCLEOTIDE SEQUENCE [LARGE SCALE GENOMIC DNA]</scope>
    <source>
        <strain evidence="9 10">CBA3103</strain>
    </source>
</reference>
<keyword evidence="5" id="KW-0902">Two-component regulatory system</keyword>
<evidence type="ECO:0000313" key="10">
    <source>
        <dbReference type="Proteomes" id="UP000386847"/>
    </source>
</evidence>
<feature type="region of interest" description="Disordered" evidence="6">
    <location>
        <begin position="294"/>
        <end position="322"/>
    </location>
</feature>
<dbReference type="KEGG" id="rain:Rai3103_04685"/>
<dbReference type="EC" id="2.7.13.3" evidence="2"/>
<dbReference type="CDD" id="cd00130">
    <property type="entry name" value="PAS"/>
    <property type="match status" value="1"/>
</dbReference>
<dbReference type="GO" id="GO:0000155">
    <property type="term" value="F:phosphorelay sensor kinase activity"/>
    <property type="evidence" value="ECO:0007669"/>
    <property type="project" value="TreeGrafter"/>
</dbReference>
<sequence>MGGRGGPVRHRHHPRRDSPRRRAGGPAGQQGGTGRGAATRPGRQLGVRPGCRHVRVVGRVAADPRAAGPRSVPPPETIAAARARSLERLEQAAEAAIRTGEVTELEYDITGQDGERRHLHARVAPVRDSTGRIVRSRGTAIDVTEADRAADARARRIARHAEYAKADSLLVGPIDLAALVAGVAGDYRGLAAQRVITADPPAGVSGLGSAAALDTVVRHLIENAIRFTAEDGRIDLVTRPVRGHRVELAIRDDGPGLPSDVDLFSAFAKGERSAGDGLGLHVVRTLVEAMGGEVTGHNREDGTGSEFIVTLPGAPDPQGAGT</sequence>
<dbReference type="InterPro" id="IPR003594">
    <property type="entry name" value="HATPase_dom"/>
</dbReference>
<gene>
    <name evidence="9" type="ORF">Rai3103_04685</name>
</gene>
<feature type="compositionally biased region" description="Gly residues" evidence="6">
    <location>
        <begin position="25"/>
        <end position="35"/>
    </location>
</feature>
<proteinExistence type="predicted"/>
<accession>A0A5Q2FBH2</accession>
<feature type="region of interest" description="Disordered" evidence="6">
    <location>
        <begin position="1"/>
        <end position="51"/>
    </location>
</feature>
<comment type="catalytic activity">
    <reaction evidence="1">
        <text>ATP + protein L-histidine = ADP + protein N-phospho-L-histidine.</text>
        <dbReference type="EC" id="2.7.13.3"/>
    </reaction>
</comment>
<keyword evidence="4" id="KW-0418">Kinase</keyword>
<dbReference type="InterPro" id="IPR005467">
    <property type="entry name" value="His_kinase_dom"/>
</dbReference>
<dbReference type="PANTHER" id="PTHR43547:SF2">
    <property type="entry name" value="HYBRID SIGNAL TRANSDUCTION HISTIDINE KINASE C"/>
    <property type="match status" value="1"/>
</dbReference>
<dbReference type="Gene3D" id="3.30.565.10">
    <property type="entry name" value="Histidine kinase-like ATPase, C-terminal domain"/>
    <property type="match status" value="1"/>
</dbReference>
<dbReference type="PROSITE" id="PS50113">
    <property type="entry name" value="PAC"/>
    <property type="match status" value="1"/>
</dbReference>
<feature type="domain" description="Histidine kinase" evidence="7">
    <location>
        <begin position="213"/>
        <end position="315"/>
    </location>
</feature>